<feature type="compositionally biased region" description="Basic residues" evidence="1">
    <location>
        <begin position="64"/>
        <end position="87"/>
    </location>
</feature>
<reference evidence="2 3" key="1">
    <citation type="submission" date="2024-06" db="EMBL/GenBank/DDBJ databases">
        <title>The draft genome of Grus japonensis, version 3.</title>
        <authorList>
            <person name="Nabeshima K."/>
            <person name="Suzuki S."/>
            <person name="Onuma M."/>
        </authorList>
    </citation>
    <scope>NUCLEOTIDE SEQUENCE [LARGE SCALE GENOMIC DNA]</scope>
    <source>
        <strain evidence="2 3">451A</strain>
    </source>
</reference>
<evidence type="ECO:0000313" key="2">
    <source>
        <dbReference type="EMBL" id="GAB0180063.1"/>
    </source>
</evidence>
<gene>
    <name evidence="2" type="ORF">GRJ2_000471600</name>
</gene>
<evidence type="ECO:0000256" key="1">
    <source>
        <dbReference type="SAM" id="MobiDB-lite"/>
    </source>
</evidence>
<dbReference type="EMBL" id="BAAFJT010000001">
    <property type="protein sequence ID" value="GAB0180063.1"/>
    <property type="molecule type" value="Genomic_DNA"/>
</dbReference>
<feature type="region of interest" description="Disordered" evidence="1">
    <location>
        <begin position="61"/>
        <end position="96"/>
    </location>
</feature>
<sequence length="96" mass="11262">MLYSNSAQHTEASSPVRYVWKRSLSNVTGVQQSLNITRAEDKSSHEVAALPERKETFLFPCEKARRKKKEERRKKKKKKKRKKKRKNNSFCGPTLI</sequence>
<accession>A0ABC9W3E6</accession>
<dbReference type="Proteomes" id="UP001623348">
    <property type="component" value="Unassembled WGS sequence"/>
</dbReference>
<protein>
    <submittedName>
        <fullName evidence="2">Uncharacterized protein</fullName>
    </submittedName>
</protein>
<dbReference type="AlphaFoldDB" id="A0ABC9W3E6"/>
<keyword evidence="3" id="KW-1185">Reference proteome</keyword>
<proteinExistence type="predicted"/>
<name>A0ABC9W3E6_GRUJA</name>
<evidence type="ECO:0000313" key="3">
    <source>
        <dbReference type="Proteomes" id="UP001623348"/>
    </source>
</evidence>
<comment type="caution">
    <text evidence="2">The sequence shown here is derived from an EMBL/GenBank/DDBJ whole genome shotgun (WGS) entry which is preliminary data.</text>
</comment>
<organism evidence="2 3">
    <name type="scientific">Grus japonensis</name>
    <name type="common">Japanese crane</name>
    <name type="synonym">Red-crowned crane</name>
    <dbReference type="NCBI Taxonomy" id="30415"/>
    <lineage>
        <taxon>Eukaryota</taxon>
        <taxon>Metazoa</taxon>
        <taxon>Chordata</taxon>
        <taxon>Craniata</taxon>
        <taxon>Vertebrata</taxon>
        <taxon>Euteleostomi</taxon>
        <taxon>Archelosauria</taxon>
        <taxon>Archosauria</taxon>
        <taxon>Dinosauria</taxon>
        <taxon>Saurischia</taxon>
        <taxon>Theropoda</taxon>
        <taxon>Coelurosauria</taxon>
        <taxon>Aves</taxon>
        <taxon>Neognathae</taxon>
        <taxon>Neoaves</taxon>
        <taxon>Gruiformes</taxon>
        <taxon>Gruidae</taxon>
        <taxon>Grus</taxon>
    </lineage>
</organism>